<comment type="caution">
    <text evidence="11">The sequence shown here is derived from an EMBL/GenBank/DDBJ whole genome shotgun (WGS) entry which is preliminary data.</text>
</comment>
<evidence type="ECO:0000256" key="7">
    <source>
        <dbReference type="ARBA" id="ARBA00023204"/>
    </source>
</evidence>
<feature type="coiled-coil region" evidence="8">
    <location>
        <begin position="491"/>
        <end position="518"/>
    </location>
</feature>
<dbReference type="Gene3D" id="3.40.50.10130">
    <property type="match status" value="1"/>
</dbReference>
<dbReference type="Proteomes" id="UP000185744">
    <property type="component" value="Unassembled WGS sequence"/>
</dbReference>
<dbReference type="InterPro" id="IPR001650">
    <property type="entry name" value="Helicase_C-like"/>
</dbReference>
<dbReference type="Pfam" id="PF14520">
    <property type="entry name" value="HHH_5"/>
    <property type="match status" value="1"/>
</dbReference>
<feature type="domain" description="Helicase C-terminal" evidence="10">
    <location>
        <begin position="351"/>
        <end position="516"/>
    </location>
</feature>
<evidence type="ECO:0000256" key="2">
    <source>
        <dbReference type="ARBA" id="ARBA00022763"/>
    </source>
</evidence>
<evidence type="ECO:0000256" key="1">
    <source>
        <dbReference type="ARBA" id="ARBA00022741"/>
    </source>
</evidence>
<dbReference type="SUPFAM" id="SSF47781">
    <property type="entry name" value="RuvA domain 2-like"/>
    <property type="match status" value="1"/>
</dbReference>
<dbReference type="InterPro" id="IPR010994">
    <property type="entry name" value="RuvA_2-like"/>
</dbReference>
<evidence type="ECO:0000256" key="6">
    <source>
        <dbReference type="ARBA" id="ARBA00023125"/>
    </source>
</evidence>
<dbReference type="FunFam" id="3.40.50.300:FF:001992">
    <property type="entry name" value="ATP-dependent RNA helicase, putative"/>
    <property type="match status" value="1"/>
</dbReference>
<dbReference type="Pfam" id="PF00271">
    <property type="entry name" value="Helicase_C"/>
    <property type="match status" value="1"/>
</dbReference>
<dbReference type="Gene3D" id="3.40.50.300">
    <property type="entry name" value="P-loop containing nucleotide triphosphate hydrolases"/>
    <property type="match status" value="2"/>
</dbReference>
<keyword evidence="8" id="KW-0175">Coiled coil</keyword>
<gene>
    <name evidence="11" type="ORF">BTN85_0138</name>
</gene>
<dbReference type="InterPro" id="IPR041755">
    <property type="entry name" value="Hef_ID"/>
</dbReference>
<dbReference type="InterPro" id="IPR006166">
    <property type="entry name" value="ERCC4_domain"/>
</dbReference>
<dbReference type="GO" id="GO:0004518">
    <property type="term" value="F:nuclease activity"/>
    <property type="evidence" value="ECO:0007669"/>
    <property type="project" value="InterPro"/>
</dbReference>
<dbReference type="InterPro" id="IPR027417">
    <property type="entry name" value="P-loop_NTPase"/>
</dbReference>
<dbReference type="GO" id="GO:0006281">
    <property type="term" value="P:DNA repair"/>
    <property type="evidence" value="ECO:0007669"/>
    <property type="project" value="UniProtKB-KW"/>
</dbReference>
<keyword evidence="4" id="KW-0347">Helicase</keyword>
<evidence type="ECO:0000259" key="9">
    <source>
        <dbReference type="PROSITE" id="PS51192"/>
    </source>
</evidence>
<dbReference type="EMBL" id="MSDW01000001">
    <property type="protein sequence ID" value="OKY77670.1"/>
    <property type="molecule type" value="Genomic_DNA"/>
</dbReference>
<keyword evidence="2" id="KW-0227">DNA damage</keyword>
<dbReference type="SUPFAM" id="SSF52540">
    <property type="entry name" value="P-loop containing nucleoside triphosphate hydrolases"/>
    <property type="match status" value="1"/>
</dbReference>
<feature type="domain" description="Helicase ATP-binding" evidence="9">
    <location>
        <begin position="24"/>
        <end position="189"/>
    </location>
</feature>
<evidence type="ECO:0000259" key="10">
    <source>
        <dbReference type="PROSITE" id="PS51194"/>
    </source>
</evidence>
<dbReference type="CDD" id="cd12089">
    <property type="entry name" value="Hef_ID"/>
    <property type="match status" value="1"/>
</dbReference>
<evidence type="ECO:0000256" key="8">
    <source>
        <dbReference type="SAM" id="Coils"/>
    </source>
</evidence>
<dbReference type="SMART" id="SM00278">
    <property type="entry name" value="HhH1"/>
    <property type="match status" value="2"/>
</dbReference>
<protein>
    <submittedName>
        <fullName evidence="11">ERCC4-like helicase MPH1</fullName>
    </submittedName>
</protein>
<dbReference type="GO" id="GO:0003677">
    <property type="term" value="F:DNA binding"/>
    <property type="evidence" value="ECO:0007669"/>
    <property type="project" value="UniProtKB-KW"/>
</dbReference>
<evidence type="ECO:0000313" key="11">
    <source>
        <dbReference type="EMBL" id="OKY77670.1"/>
    </source>
</evidence>
<dbReference type="SMART" id="SM00487">
    <property type="entry name" value="DEXDc"/>
    <property type="match status" value="1"/>
</dbReference>
<dbReference type="Pfam" id="PF00270">
    <property type="entry name" value="DEAD"/>
    <property type="match status" value="1"/>
</dbReference>
<accession>A0A1Q6DTG8</accession>
<dbReference type="InterPro" id="IPR003583">
    <property type="entry name" value="Hlx-hairpin-Hlx_DNA-bd_motif"/>
</dbReference>
<dbReference type="SUPFAM" id="SSF52980">
    <property type="entry name" value="Restriction endonuclease-like"/>
    <property type="match status" value="1"/>
</dbReference>
<dbReference type="PANTHER" id="PTHR14025:SF20">
    <property type="entry name" value="FANCONI ANEMIA GROUP M PROTEIN"/>
    <property type="match status" value="1"/>
</dbReference>
<dbReference type="CDD" id="cd20075">
    <property type="entry name" value="XPF_nuclease_XPF_arch"/>
    <property type="match status" value="1"/>
</dbReference>
<dbReference type="NCBIfam" id="NF010337">
    <property type="entry name" value="PRK13766.1"/>
    <property type="match status" value="1"/>
</dbReference>
<dbReference type="Pfam" id="PF21210">
    <property type="entry name" value="RNA_helicase_helical"/>
    <property type="match status" value="1"/>
</dbReference>
<name>A0A1Q6DTG8_METT1</name>
<keyword evidence="7" id="KW-0234">DNA repair</keyword>
<dbReference type="PANTHER" id="PTHR14025">
    <property type="entry name" value="FANCONI ANEMIA GROUP M FANCM FAMILY MEMBER"/>
    <property type="match status" value="1"/>
</dbReference>
<keyword evidence="3" id="KW-0378">Hydrolase</keyword>
<dbReference type="STRING" id="1903181.BTN85_0138"/>
<evidence type="ECO:0000313" key="12">
    <source>
        <dbReference type="Proteomes" id="UP000185744"/>
    </source>
</evidence>
<dbReference type="PROSITE" id="PS51192">
    <property type="entry name" value="HELICASE_ATP_BIND_1"/>
    <property type="match status" value="1"/>
</dbReference>
<keyword evidence="5" id="KW-0067">ATP-binding</keyword>
<keyword evidence="6" id="KW-0238">DNA-binding</keyword>
<evidence type="ECO:0000256" key="5">
    <source>
        <dbReference type="ARBA" id="ARBA00022840"/>
    </source>
</evidence>
<keyword evidence="1" id="KW-0547">Nucleotide-binding</keyword>
<evidence type="ECO:0000256" key="3">
    <source>
        <dbReference type="ARBA" id="ARBA00022801"/>
    </source>
</evidence>
<organism evidence="11 12">
    <name type="scientific">Methanohalarchaeum thermophilum</name>
    <dbReference type="NCBI Taxonomy" id="1903181"/>
    <lineage>
        <taxon>Archaea</taxon>
        <taxon>Methanobacteriati</taxon>
        <taxon>Methanobacteriota</taxon>
        <taxon>Methanonatronarchaeia</taxon>
        <taxon>Methanonatronarchaeales</taxon>
        <taxon>Methanonatronarchaeaceae</taxon>
        <taxon>Candidatus Methanohalarchaeum</taxon>
    </lineage>
</organism>
<dbReference type="GO" id="GO:0005524">
    <property type="term" value="F:ATP binding"/>
    <property type="evidence" value="ECO:0007669"/>
    <property type="project" value="UniProtKB-KW"/>
</dbReference>
<dbReference type="GO" id="GO:0016787">
    <property type="term" value="F:hydrolase activity"/>
    <property type="evidence" value="ECO:0007669"/>
    <property type="project" value="UniProtKB-KW"/>
</dbReference>
<dbReference type="InterPro" id="IPR011335">
    <property type="entry name" value="Restrct_endonuc-II-like"/>
</dbReference>
<dbReference type="InParanoid" id="A0A1Q6DTG8"/>
<dbReference type="Gene3D" id="1.20.1320.20">
    <property type="entry name" value="hef helicase domain"/>
    <property type="match status" value="1"/>
</dbReference>
<keyword evidence="12" id="KW-1185">Reference proteome</keyword>
<dbReference type="Pfam" id="PF02732">
    <property type="entry name" value="ERCC4"/>
    <property type="match status" value="1"/>
</dbReference>
<sequence>MNEYISHPFIKESKLEKRLYQLDLAGKALNEDALIVLPTGLGKTAVAVLVIASRLEKGKCLFLSPTKPLVEQHSRFFNDVLNLSEEEIKVYTGENSPDERKPIWEEGRLIVATPQVIKNDLLADRISLENVAHLTFDEAHRGVGDYAYNYIADRYLKESKNIRILGITASPGSNKEEIREVCENLGLNDVEIKTEKDPEVKKYSYEKIVDWRKVELPEEINEAKEHLEEILKNRMKNLKELGYSKTASKDLSKKKLLNIQEKLQNKLKKKSPNPPKKVYRGLSIQAEAIKLKHLIDVLETEGVEPAIEYIKKIKSEANTSSGSKASKRLINELKFKKASHKLINLDKRHPKLDEAEEIIEDQLRDNPDSRVILFTNYRDSASTLVEDINGNIEYANAVRFVGQSNKENDKGLTQKEQVEIIDKFKEGTYNVLVATSVAEEGLDIPSTDLVIFYEPVPSEIRYIQRKGRTGRQKLGKVKVLISKGTKDEALFWASKKKEEKMENAMEELKDEVNDLDLKGQQKISDFDETKKTENKILVYGDHRELNSGVIEELKNYDVEVDVKQLDVGDYILSKDVCVERKTSEDFVSSIIDRGKRGLFDQANDLIQNYSSPLLIIEGDGIYTSRKVHPNAIRGAISTITVDFKIPIIQTKNQKETASYLFSISKREQENRSKEPRLHAKKSSKTLSEKQEYIISSLPMVGPKTAKNLLKEFKTIRSVFNAEKRDLKKVEGVGEKRAKKIWEILNEKYTSN</sequence>
<dbReference type="PROSITE" id="PS51194">
    <property type="entry name" value="HELICASE_CTER"/>
    <property type="match status" value="1"/>
</dbReference>
<dbReference type="AlphaFoldDB" id="A0A1Q6DTG8"/>
<reference evidence="11" key="1">
    <citation type="submission" date="2016-12" db="EMBL/GenBank/DDBJ databases">
        <title>Discovery of methanogenic haloarchaea.</title>
        <authorList>
            <person name="Sorokin D.Y."/>
            <person name="Makarova K.S."/>
            <person name="Abbas B."/>
            <person name="Ferrer M."/>
            <person name="Golyshin P.N."/>
        </authorList>
    </citation>
    <scope>NUCLEOTIDE SEQUENCE [LARGE SCALE GENOMIC DNA]</scope>
    <source>
        <strain evidence="11">HMET1</strain>
    </source>
</reference>
<evidence type="ECO:0000256" key="4">
    <source>
        <dbReference type="ARBA" id="ARBA00022806"/>
    </source>
</evidence>
<dbReference type="GO" id="GO:0140097">
    <property type="term" value="F:catalytic activity, acting on DNA"/>
    <property type="evidence" value="ECO:0007669"/>
    <property type="project" value="UniProtKB-ARBA"/>
</dbReference>
<proteinExistence type="predicted"/>
<dbReference type="GO" id="GO:0004386">
    <property type="term" value="F:helicase activity"/>
    <property type="evidence" value="ECO:0007669"/>
    <property type="project" value="UniProtKB-KW"/>
</dbReference>
<dbReference type="InterPro" id="IPR014001">
    <property type="entry name" value="Helicase_ATP-bd"/>
</dbReference>
<dbReference type="FunCoup" id="A0A1Q6DTG8">
    <property type="interactions" value="51"/>
</dbReference>
<dbReference type="Gene3D" id="1.10.150.20">
    <property type="entry name" value="5' to 3' exonuclease, C-terminal subdomain"/>
    <property type="match status" value="1"/>
</dbReference>
<dbReference type="SMART" id="SM00490">
    <property type="entry name" value="HELICc"/>
    <property type="match status" value="1"/>
</dbReference>
<dbReference type="SMART" id="SM00891">
    <property type="entry name" value="ERCC4"/>
    <property type="match status" value="1"/>
</dbReference>
<dbReference type="InterPro" id="IPR011545">
    <property type="entry name" value="DEAD/DEAH_box_helicase_dom"/>
</dbReference>